<evidence type="ECO:0008006" key="4">
    <source>
        <dbReference type="Google" id="ProtNLM"/>
    </source>
</evidence>
<comment type="caution">
    <text evidence="2">The sequence shown here is derived from an EMBL/GenBank/DDBJ whole genome shotgun (WGS) entry which is preliminary data.</text>
</comment>
<evidence type="ECO:0000313" key="3">
    <source>
        <dbReference type="Proteomes" id="UP000249115"/>
    </source>
</evidence>
<feature type="compositionally biased region" description="Polar residues" evidence="1">
    <location>
        <begin position="21"/>
        <end position="39"/>
    </location>
</feature>
<feature type="compositionally biased region" description="Polar residues" evidence="1">
    <location>
        <begin position="1"/>
        <end position="15"/>
    </location>
</feature>
<evidence type="ECO:0000256" key="1">
    <source>
        <dbReference type="SAM" id="MobiDB-lite"/>
    </source>
</evidence>
<dbReference type="Proteomes" id="UP000249115">
    <property type="component" value="Unassembled WGS sequence"/>
</dbReference>
<dbReference type="Gene3D" id="2.180.10.10">
    <property type="entry name" value="RHS repeat-associated core"/>
    <property type="match status" value="1"/>
</dbReference>
<accession>A0A2W7RE97</accession>
<gene>
    <name evidence="2" type="ORF">LV84_04302</name>
</gene>
<dbReference type="RefSeq" id="WP_111357228.1">
    <property type="nucleotide sequence ID" value="NZ_QKZU01000035.1"/>
</dbReference>
<evidence type="ECO:0000313" key="2">
    <source>
        <dbReference type="EMBL" id="PZX49035.1"/>
    </source>
</evidence>
<dbReference type="PANTHER" id="PTHR32305:SF15">
    <property type="entry name" value="PROTEIN RHSA-RELATED"/>
    <property type="match status" value="1"/>
</dbReference>
<protein>
    <recommendedName>
        <fullName evidence="4">YD repeat-containing protein</fullName>
    </recommendedName>
</protein>
<feature type="region of interest" description="Disordered" evidence="1">
    <location>
        <begin position="1"/>
        <end position="39"/>
    </location>
</feature>
<organism evidence="2 3">
    <name type="scientific">Algoriphagus ratkowskyi</name>
    <dbReference type="NCBI Taxonomy" id="57028"/>
    <lineage>
        <taxon>Bacteria</taxon>
        <taxon>Pseudomonadati</taxon>
        <taxon>Bacteroidota</taxon>
        <taxon>Cytophagia</taxon>
        <taxon>Cytophagales</taxon>
        <taxon>Cyclobacteriaceae</taxon>
        <taxon>Algoriphagus</taxon>
    </lineage>
</organism>
<dbReference type="AlphaFoldDB" id="A0A2W7RE97"/>
<dbReference type="EMBL" id="QKZU01000035">
    <property type="protein sequence ID" value="PZX49035.1"/>
    <property type="molecule type" value="Genomic_DNA"/>
</dbReference>
<dbReference type="PANTHER" id="PTHR32305">
    <property type="match status" value="1"/>
</dbReference>
<reference evidence="2 3" key="1">
    <citation type="submission" date="2018-06" db="EMBL/GenBank/DDBJ databases">
        <title>Genomic Encyclopedia of Archaeal and Bacterial Type Strains, Phase II (KMG-II): from individual species to whole genera.</title>
        <authorList>
            <person name="Goeker M."/>
        </authorList>
    </citation>
    <scope>NUCLEOTIDE SEQUENCE [LARGE SCALE GENOMIC DNA]</scope>
    <source>
        <strain evidence="2 3">DSM 22686</strain>
    </source>
</reference>
<name>A0A2W7RE97_9BACT</name>
<dbReference type="InterPro" id="IPR050708">
    <property type="entry name" value="T6SS_VgrG/RHS"/>
</dbReference>
<proteinExistence type="predicted"/>
<sequence>MTRVTDQVSGTNHLSNDFKPNKQSTQNYGYDANGNQISNSDKNIDQIEYNHLNLPSRVTFASGAGKIEYDYDADGVKRQQRFYTGTVLSSTKDYIGEFMFESGQLDYIIHEEGRVAYENSEFNYEYFVKDHLGNVRQVVRAPVCAECRIATMEAENAEEEEKYFEGIRESRQGAGEHNKTPGGYATAWLNAGRNRILGPSRSQEVQQGDSVELGVFGKYVDPKKFKLSPASFVRTGMDKKLIQQLTEYGQNLSTAGINEIAIANVIALVITELQQKPVPEAYMGYALYDSDSTLYGQEG</sequence>